<dbReference type="Proteomes" id="UP000694865">
    <property type="component" value="Unplaced"/>
</dbReference>
<dbReference type="InterPro" id="IPR003598">
    <property type="entry name" value="Ig_sub2"/>
</dbReference>
<feature type="domain" description="Ig-like" evidence="1">
    <location>
        <begin position="8"/>
        <end position="97"/>
    </location>
</feature>
<dbReference type="InterPro" id="IPR036179">
    <property type="entry name" value="Ig-like_dom_sf"/>
</dbReference>
<dbReference type="InterPro" id="IPR013783">
    <property type="entry name" value="Ig-like_fold"/>
</dbReference>
<dbReference type="PANTHER" id="PTHR47633">
    <property type="entry name" value="IMMUNOGLOBULIN"/>
    <property type="match status" value="1"/>
</dbReference>
<name>A0ABM0MLA6_SACKO</name>
<organism evidence="2 3">
    <name type="scientific">Saccoglossus kowalevskii</name>
    <name type="common">Acorn worm</name>
    <dbReference type="NCBI Taxonomy" id="10224"/>
    <lineage>
        <taxon>Eukaryota</taxon>
        <taxon>Metazoa</taxon>
        <taxon>Hemichordata</taxon>
        <taxon>Enteropneusta</taxon>
        <taxon>Harrimaniidae</taxon>
        <taxon>Saccoglossus</taxon>
    </lineage>
</organism>
<evidence type="ECO:0000313" key="2">
    <source>
        <dbReference type="Proteomes" id="UP000694865"/>
    </source>
</evidence>
<gene>
    <name evidence="3" type="primary">LOC102803308</name>
</gene>
<dbReference type="Gene3D" id="2.60.40.10">
    <property type="entry name" value="Immunoglobulins"/>
    <property type="match status" value="1"/>
</dbReference>
<dbReference type="InterPro" id="IPR013098">
    <property type="entry name" value="Ig_I-set"/>
</dbReference>
<keyword evidence="2" id="KW-1185">Reference proteome</keyword>
<dbReference type="SMART" id="SM00408">
    <property type="entry name" value="IGc2"/>
    <property type="match status" value="1"/>
</dbReference>
<sequence length="137" mass="15361">KKEISHAPKFIKRMKDCKILDAEEAVFECHVTGTPKPRVIWQLDGKDIKDGDIYEVSFDGKVAKLVIPEAFLDEDDGEYTCKVINSAGQVSCTAELIIEEEVKKTPVIKGLKPEFIDKISDMTVVDGHEVKLTVRVK</sequence>
<proteinExistence type="predicted"/>
<evidence type="ECO:0000313" key="3">
    <source>
        <dbReference type="RefSeq" id="XP_006820797.1"/>
    </source>
</evidence>
<dbReference type="RefSeq" id="XP_006820797.1">
    <property type="nucleotide sequence ID" value="XM_006820734.1"/>
</dbReference>
<feature type="non-terminal residue" evidence="3">
    <location>
        <position position="137"/>
    </location>
</feature>
<dbReference type="PROSITE" id="PS50835">
    <property type="entry name" value="IG_LIKE"/>
    <property type="match status" value="1"/>
</dbReference>
<accession>A0ABM0MLA6</accession>
<evidence type="ECO:0000259" key="1">
    <source>
        <dbReference type="PROSITE" id="PS50835"/>
    </source>
</evidence>
<dbReference type="InterPro" id="IPR007110">
    <property type="entry name" value="Ig-like_dom"/>
</dbReference>
<feature type="non-terminal residue" evidence="3">
    <location>
        <position position="1"/>
    </location>
</feature>
<protein>
    <submittedName>
        <fullName evidence="3">Myosin light chain kinase, smooth muscle-like</fullName>
    </submittedName>
</protein>
<reference evidence="3" key="1">
    <citation type="submission" date="2025-08" db="UniProtKB">
        <authorList>
            <consortium name="RefSeq"/>
        </authorList>
    </citation>
    <scope>IDENTIFICATION</scope>
    <source>
        <tissue evidence="3">Testes</tissue>
    </source>
</reference>
<dbReference type="GeneID" id="102803308"/>
<dbReference type="Pfam" id="PF07679">
    <property type="entry name" value="I-set"/>
    <property type="match status" value="1"/>
</dbReference>
<dbReference type="SUPFAM" id="SSF48726">
    <property type="entry name" value="Immunoglobulin"/>
    <property type="match status" value="1"/>
</dbReference>